<gene>
    <name evidence="3" type="ORF">SISSUDRAFT_1057839</name>
</gene>
<evidence type="ECO:0000256" key="1">
    <source>
        <dbReference type="ARBA" id="ARBA00023002"/>
    </source>
</evidence>
<evidence type="ECO:0000313" key="4">
    <source>
        <dbReference type="Proteomes" id="UP000076798"/>
    </source>
</evidence>
<dbReference type="CDD" id="cd19075">
    <property type="entry name" value="AKR_AKR7A1-5"/>
    <property type="match status" value="1"/>
</dbReference>
<dbReference type="Gene3D" id="3.20.20.100">
    <property type="entry name" value="NADP-dependent oxidoreductase domain"/>
    <property type="match status" value="1"/>
</dbReference>
<dbReference type="STRING" id="1314776.A0A166I6H4"/>
<feature type="domain" description="NADP-dependent oxidoreductase" evidence="2">
    <location>
        <begin position="9"/>
        <end position="314"/>
    </location>
</feature>
<name>A0A166I6H4_9AGAM</name>
<dbReference type="PANTHER" id="PTHR43364">
    <property type="entry name" value="NADH-SPECIFIC METHYLGLYOXAL REDUCTASE-RELATED"/>
    <property type="match status" value="1"/>
</dbReference>
<dbReference type="AlphaFoldDB" id="A0A166I6H4"/>
<protein>
    <submittedName>
        <fullName evidence="3">Aldo/keto reductase</fullName>
    </submittedName>
</protein>
<dbReference type="InterPro" id="IPR036812">
    <property type="entry name" value="NAD(P)_OxRdtase_dom_sf"/>
</dbReference>
<dbReference type="GO" id="GO:0016491">
    <property type="term" value="F:oxidoreductase activity"/>
    <property type="evidence" value="ECO:0007669"/>
    <property type="project" value="UniProtKB-KW"/>
</dbReference>
<dbReference type="Pfam" id="PF00248">
    <property type="entry name" value="Aldo_ket_red"/>
    <property type="match status" value="1"/>
</dbReference>
<dbReference type="OrthoDB" id="2310150at2759"/>
<proteinExistence type="predicted"/>
<dbReference type="PANTHER" id="PTHR43364:SF4">
    <property type="entry name" value="NAD(P)-LINKED OXIDOREDUCTASE SUPERFAMILY PROTEIN"/>
    <property type="match status" value="1"/>
</dbReference>
<evidence type="ECO:0000313" key="3">
    <source>
        <dbReference type="EMBL" id="KZT43447.1"/>
    </source>
</evidence>
<keyword evidence="1" id="KW-0560">Oxidoreductase</keyword>
<dbReference type="SUPFAM" id="SSF51430">
    <property type="entry name" value="NAD(P)-linked oxidoreductase"/>
    <property type="match status" value="1"/>
</dbReference>
<organism evidence="3 4">
    <name type="scientific">Sistotremastrum suecicum HHB10207 ss-3</name>
    <dbReference type="NCBI Taxonomy" id="1314776"/>
    <lineage>
        <taxon>Eukaryota</taxon>
        <taxon>Fungi</taxon>
        <taxon>Dikarya</taxon>
        <taxon>Basidiomycota</taxon>
        <taxon>Agaricomycotina</taxon>
        <taxon>Agaricomycetes</taxon>
        <taxon>Sistotremastrales</taxon>
        <taxon>Sistotremastraceae</taxon>
        <taxon>Sistotremastrum</taxon>
    </lineage>
</organism>
<dbReference type="InterPro" id="IPR050523">
    <property type="entry name" value="AKR_Detox_Biosynth"/>
</dbReference>
<dbReference type="InterPro" id="IPR023210">
    <property type="entry name" value="NADP_OxRdtase_dom"/>
</dbReference>
<accession>A0A166I6H4</accession>
<keyword evidence="4" id="KW-1185">Reference proteome</keyword>
<evidence type="ECO:0000259" key="2">
    <source>
        <dbReference type="Pfam" id="PF00248"/>
    </source>
</evidence>
<sequence>MAFNPRVPVILGAAFFGQGVGSRIHTEQEAQAFIDVLPEGGLVAIDTSRHYGQGTSEEMLGRLNLRGSQVDTKIYPEKPGDHKAERLRALFQSSSEALNGVSIRIFYLHAPDRSVPFKETLQAVDELYRQGYFKEFGLSNFWAWEVAEVVGKCEANGWIKPTVYQGCYNAIDRAVETDCQCPRLLPCLKKFGIRFFAYSPLASGFLAGTQIVGQQAQAGVSGTAFDNKLPYGKYLQDKYMHRSTALLKIHEVAASHDLRLSELAFRWIQHHSALGPENAIVIGGSRPQHIKQALLDCTQGPLPDTVVHVIESAWAELKGNVGVDAI</sequence>
<reference evidence="3 4" key="1">
    <citation type="journal article" date="2016" name="Mol. Biol. Evol.">
        <title>Comparative Genomics of Early-Diverging Mushroom-Forming Fungi Provides Insights into the Origins of Lignocellulose Decay Capabilities.</title>
        <authorList>
            <person name="Nagy L.G."/>
            <person name="Riley R."/>
            <person name="Tritt A."/>
            <person name="Adam C."/>
            <person name="Daum C."/>
            <person name="Floudas D."/>
            <person name="Sun H."/>
            <person name="Yadav J.S."/>
            <person name="Pangilinan J."/>
            <person name="Larsson K.H."/>
            <person name="Matsuura K."/>
            <person name="Barry K."/>
            <person name="Labutti K."/>
            <person name="Kuo R."/>
            <person name="Ohm R.A."/>
            <person name="Bhattacharya S.S."/>
            <person name="Shirouzu T."/>
            <person name="Yoshinaga Y."/>
            <person name="Martin F.M."/>
            <person name="Grigoriev I.V."/>
            <person name="Hibbett D.S."/>
        </authorList>
    </citation>
    <scope>NUCLEOTIDE SEQUENCE [LARGE SCALE GENOMIC DNA]</scope>
    <source>
        <strain evidence="3 4">HHB10207 ss-3</strain>
    </source>
</reference>
<dbReference type="Proteomes" id="UP000076798">
    <property type="component" value="Unassembled WGS sequence"/>
</dbReference>
<dbReference type="EMBL" id="KV428008">
    <property type="protein sequence ID" value="KZT43447.1"/>
    <property type="molecule type" value="Genomic_DNA"/>
</dbReference>